<keyword evidence="2" id="KW-0805">Transcription regulation</keyword>
<dbReference type="Proteomes" id="UP000694300">
    <property type="component" value="Unassembled WGS sequence"/>
</dbReference>
<feature type="domain" description="HTH tetR-type" evidence="6">
    <location>
        <begin position="9"/>
        <end position="69"/>
    </location>
</feature>
<evidence type="ECO:0000313" key="7">
    <source>
        <dbReference type="EMBL" id="MBW0130796.1"/>
    </source>
</evidence>
<organism evidence="7 8">
    <name type="scientific">Pseudonocardia oceani</name>
    <dbReference type="NCBI Taxonomy" id="2792013"/>
    <lineage>
        <taxon>Bacteria</taxon>
        <taxon>Bacillati</taxon>
        <taxon>Actinomycetota</taxon>
        <taxon>Actinomycetes</taxon>
        <taxon>Pseudonocardiales</taxon>
        <taxon>Pseudonocardiaceae</taxon>
        <taxon>Pseudonocardia</taxon>
    </lineage>
</organism>
<dbReference type="InterPro" id="IPR001647">
    <property type="entry name" value="HTH_TetR"/>
</dbReference>
<protein>
    <submittedName>
        <fullName evidence="7">TetR/AcrR family transcriptional regulator</fullName>
    </submittedName>
</protein>
<evidence type="ECO:0000256" key="1">
    <source>
        <dbReference type="ARBA" id="ARBA00022491"/>
    </source>
</evidence>
<evidence type="ECO:0000256" key="3">
    <source>
        <dbReference type="ARBA" id="ARBA00023125"/>
    </source>
</evidence>
<name>A0ABS6UFU2_9PSEU</name>
<keyword evidence="4" id="KW-0804">Transcription</keyword>
<accession>A0ABS6UFU2</accession>
<evidence type="ECO:0000256" key="5">
    <source>
        <dbReference type="PROSITE-ProRule" id="PRU00335"/>
    </source>
</evidence>
<evidence type="ECO:0000256" key="2">
    <source>
        <dbReference type="ARBA" id="ARBA00023015"/>
    </source>
</evidence>
<dbReference type="EMBL" id="JADQDF010000001">
    <property type="protein sequence ID" value="MBW0130796.1"/>
    <property type="molecule type" value="Genomic_DNA"/>
</dbReference>
<feature type="DNA-binding region" description="H-T-H motif" evidence="5">
    <location>
        <begin position="32"/>
        <end position="51"/>
    </location>
</feature>
<dbReference type="InterPro" id="IPR050109">
    <property type="entry name" value="HTH-type_TetR-like_transc_reg"/>
</dbReference>
<evidence type="ECO:0000256" key="4">
    <source>
        <dbReference type="ARBA" id="ARBA00023163"/>
    </source>
</evidence>
<dbReference type="RefSeq" id="WP_218590601.1">
    <property type="nucleotide sequence ID" value="NZ_JADQDE010000044.1"/>
</dbReference>
<keyword evidence="8" id="KW-1185">Reference proteome</keyword>
<comment type="caution">
    <text evidence="7">The sequence shown here is derived from an EMBL/GenBank/DDBJ whole genome shotgun (WGS) entry which is preliminary data.</text>
</comment>
<dbReference type="PANTHER" id="PTHR30055:SF175">
    <property type="entry name" value="HTH-TYPE TRANSCRIPTIONAL REPRESSOR KSTR2"/>
    <property type="match status" value="1"/>
</dbReference>
<gene>
    <name evidence="7" type="ORF">I4I82_24435</name>
</gene>
<proteinExistence type="predicted"/>
<dbReference type="PROSITE" id="PS01081">
    <property type="entry name" value="HTH_TETR_1"/>
    <property type="match status" value="1"/>
</dbReference>
<keyword evidence="1" id="KW-0678">Repressor</keyword>
<dbReference type="PANTHER" id="PTHR30055">
    <property type="entry name" value="HTH-TYPE TRANSCRIPTIONAL REGULATOR RUTR"/>
    <property type="match status" value="1"/>
</dbReference>
<dbReference type="Pfam" id="PF00440">
    <property type="entry name" value="TetR_N"/>
    <property type="match status" value="1"/>
</dbReference>
<evidence type="ECO:0000313" key="8">
    <source>
        <dbReference type="Proteomes" id="UP000694300"/>
    </source>
</evidence>
<dbReference type="InterPro" id="IPR041490">
    <property type="entry name" value="KstR2_TetR_C"/>
</dbReference>
<keyword evidence="3 5" id="KW-0238">DNA-binding</keyword>
<evidence type="ECO:0000259" key="6">
    <source>
        <dbReference type="PROSITE" id="PS50977"/>
    </source>
</evidence>
<dbReference type="Pfam" id="PF17932">
    <property type="entry name" value="TetR_C_24"/>
    <property type="match status" value="1"/>
</dbReference>
<sequence>MPPTSARADAQRARVLAASVEIFGTRGYRATSMNEIAAGVGLSKPTLYHYFRNKEELLVRIYSDVLDESLRMAQETVAAAATPFDGLHDLLVSRVVHTCENRELLKICFEEEDELRPDLAEELIVRRRLFEDVAVSTLRRHLDEHPDVRLAMAPKVFVNMCLGAVNWTYKWYRPTGPRTPAELGREMADALLAVLVPPA</sequence>
<dbReference type="InterPro" id="IPR023772">
    <property type="entry name" value="DNA-bd_HTH_TetR-type_CS"/>
</dbReference>
<dbReference type="PROSITE" id="PS50977">
    <property type="entry name" value="HTH_TETR_2"/>
    <property type="match status" value="1"/>
</dbReference>
<reference evidence="7 8" key="1">
    <citation type="submission" date="2020-11" db="EMBL/GenBank/DDBJ databases">
        <title>Pseudonocardia abyssalis sp. nov. and Pseudonocardia oceani sp. nov., description and phylogenomic analysis of two novel actinomycetes isolated from the deep Southern Ocean.</title>
        <authorList>
            <person name="Parra J."/>
        </authorList>
    </citation>
    <scope>NUCLEOTIDE SEQUENCE [LARGE SCALE GENOMIC DNA]</scope>
    <source>
        <strain evidence="8">KRD185</strain>
    </source>
</reference>